<keyword evidence="4" id="KW-1185">Reference proteome</keyword>
<keyword evidence="1" id="KW-0472">Membrane</keyword>
<evidence type="ECO:0000313" key="3">
    <source>
        <dbReference type="EMBL" id="MBG6135037.1"/>
    </source>
</evidence>
<dbReference type="EMBL" id="JADOUF010000001">
    <property type="protein sequence ID" value="MBG6135037.1"/>
    <property type="molecule type" value="Genomic_DNA"/>
</dbReference>
<dbReference type="PANTHER" id="PTHR40763:SF5">
    <property type="entry name" value="MEMBRANE PROTEIN"/>
    <property type="match status" value="1"/>
</dbReference>
<name>A0A8J7GEH2_9ACTN</name>
<feature type="transmembrane region" description="Helical" evidence="1">
    <location>
        <begin position="103"/>
        <end position="119"/>
    </location>
</feature>
<proteinExistence type="predicted"/>
<dbReference type="Proteomes" id="UP000622552">
    <property type="component" value="Unassembled WGS sequence"/>
</dbReference>
<dbReference type="PANTHER" id="PTHR40763">
    <property type="entry name" value="MEMBRANE PROTEIN-RELATED"/>
    <property type="match status" value="1"/>
</dbReference>
<keyword evidence="1" id="KW-0812">Transmembrane</keyword>
<evidence type="ECO:0000313" key="4">
    <source>
        <dbReference type="Proteomes" id="UP000622552"/>
    </source>
</evidence>
<dbReference type="AlphaFoldDB" id="A0A8J7GEH2"/>
<gene>
    <name evidence="3" type="ORF">IW245_001231</name>
</gene>
<comment type="caution">
    <text evidence="3">The sequence shown here is derived from an EMBL/GenBank/DDBJ whole genome shotgun (WGS) entry which is preliminary data.</text>
</comment>
<feature type="domain" description="DUF1707" evidence="2">
    <location>
        <begin position="8"/>
        <end position="60"/>
    </location>
</feature>
<sequence length="145" mass="16268">MEHEPGQVRASDKEREQTVAFLRAALAEGMLTLEECDERQAAAYAAKYRHELDVLLTDLPRQLRWHTPEARAELRAWGRRRAFVGLTALAVVVTFAALSGGHFFWPILPIMFVAFLVLRRKAFRRMAGRGGGCGPHHRTFGPASA</sequence>
<dbReference type="InterPro" id="IPR012551">
    <property type="entry name" value="DUF1707_SHOCT-like"/>
</dbReference>
<evidence type="ECO:0000256" key="1">
    <source>
        <dbReference type="SAM" id="Phobius"/>
    </source>
</evidence>
<dbReference type="RefSeq" id="WP_197002202.1">
    <property type="nucleotide sequence ID" value="NZ_BONS01000004.1"/>
</dbReference>
<dbReference type="Pfam" id="PF08044">
    <property type="entry name" value="DUF1707"/>
    <property type="match status" value="1"/>
</dbReference>
<protein>
    <recommendedName>
        <fullName evidence="2">DUF1707 domain-containing protein</fullName>
    </recommendedName>
</protein>
<organism evidence="3 4">
    <name type="scientific">Longispora fulva</name>
    <dbReference type="NCBI Taxonomy" id="619741"/>
    <lineage>
        <taxon>Bacteria</taxon>
        <taxon>Bacillati</taxon>
        <taxon>Actinomycetota</taxon>
        <taxon>Actinomycetes</taxon>
        <taxon>Micromonosporales</taxon>
        <taxon>Micromonosporaceae</taxon>
        <taxon>Longispora</taxon>
    </lineage>
</organism>
<keyword evidence="1" id="KW-1133">Transmembrane helix</keyword>
<feature type="transmembrane region" description="Helical" evidence="1">
    <location>
        <begin position="81"/>
        <end position="97"/>
    </location>
</feature>
<accession>A0A8J7GEH2</accession>
<evidence type="ECO:0000259" key="2">
    <source>
        <dbReference type="Pfam" id="PF08044"/>
    </source>
</evidence>
<reference evidence="3" key="1">
    <citation type="submission" date="2020-11" db="EMBL/GenBank/DDBJ databases">
        <title>Sequencing the genomes of 1000 actinobacteria strains.</title>
        <authorList>
            <person name="Klenk H.-P."/>
        </authorList>
    </citation>
    <scope>NUCLEOTIDE SEQUENCE</scope>
    <source>
        <strain evidence="3">DSM 45356</strain>
    </source>
</reference>